<gene>
    <name evidence="2" type="ORF">IU514_10885</name>
</gene>
<evidence type="ECO:0000313" key="3">
    <source>
        <dbReference type="Proteomes" id="UP001429984"/>
    </source>
</evidence>
<proteinExistence type="predicted"/>
<keyword evidence="1" id="KW-0732">Signal</keyword>
<dbReference type="EMBL" id="JADLZT010000005">
    <property type="protein sequence ID" value="MBF6024533.1"/>
    <property type="molecule type" value="Genomic_DNA"/>
</dbReference>
<evidence type="ECO:0000256" key="1">
    <source>
        <dbReference type="SAM" id="SignalP"/>
    </source>
</evidence>
<sequence>MSKANAACLIALALALLSFGADARSDCEEARRLPADADEESRRIVCEIPEAYRYEVGLAEFVGQMIRLHDSAAWLTTDALQEIKAFDGQQGKGRGWLTLGNGEDIEVRYFFEHDGRTAAVASATLDTRAFKARDARKLSPAEPMSEREQRLMRARMLALATDGLMVCTNHPPNTVVIEADEDGRKEIQVFVMSAWVSDAETPLGGYHMFRVSEDGNTVISHFSQTRACPLGRGSQSRETAALAVTHLTSKAPTMFHVFMSLQYRKPLYVTTTQNGMLWRVEKGRVFLVNDKEPKANADRAGARTTSTGT</sequence>
<comment type="caution">
    <text evidence="2">The sequence shown here is derived from an EMBL/GenBank/DDBJ whole genome shotgun (WGS) entry which is preliminary data.</text>
</comment>
<evidence type="ECO:0008006" key="4">
    <source>
        <dbReference type="Google" id="ProtNLM"/>
    </source>
</evidence>
<organism evidence="2 3">
    <name type="scientific">Lysobacter niastensis</name>
    <dbReference type="NCBI Taxonomy" id="380629"/>
    <lineage>
        <taxon>Bacteria</taxon>
        <taxon>Pseudomonadati</taxon>
        <taxon>Pseudomonadota</taxon>
        <taxon>Gammaproteobacteria</taxon>
        <taxon>Lysobacterales</taxon>
        <taxon>Lysobacteraceae</taxon>
        <taxon>Lysobacter</taxon>
    </lineage>
</organism>
<feature type="chain" id="PRO_5046619936" description="META domain-containing protein" evidence="1">
    <location>
        <begin position="24"/>
        <end position="309"/>
    </location>
</feature>
<reference evidence="2 3" key="1">
    <citation type="submission" date="2020-11" db="EMBL/GenBank/DDBJ databases">
        <title>Draft Genome Sequence and Secondary Metabolite Biosynthetic Potential of the Lysobacter niastensis Type strain DSM 18481.</title>
        <authorList>
            <person name="Turrini P."/>
            <person name="Artuso I."/>
            <person name="Tescari M."/>
            <person name="Lugli G.A."/>
            <person name="Frangipani E."/>
            <person name="Ventura M."/>
            <person name="Visca P."/>
        </authorList>
    </citation>
    <scope>NUCLEOTIDE SEQUENCE [LARGE SCALE GENOMIC DNA]</scope>
    <source>
        <strain evidence="2 3">DSM 18481</strain>
    </source>
</reference>
<dbReference type="RefSeq" id="WP_194931123.1">
    <property type="nucleotide sequence ID" value="NZ_JADLZT010000005.1"/>
</dbReference>
<name>A0ABS0B6N3_9GAMM</name>
<evidence type="ECO:0000313" key="2">
    <source>
        <dbReference type="EMBL" id="MBF6024533.1"/>
    </source>
</evidence>
<feature type="signal peptide" evidence="1">
    <location>
        <begin position="1"/>
        <end position="23"/>
    </location>
</feature>
<accession>A0ABS0B6N3</accession>
<protein>
    <recommendedName>
        <fullName evidence="4">META domain-containing protein</fullName>
    </recommendedName>
</protein>
<dbReference type="Proteomes" id="UP001429984">
    <property type="component" value="Unassembled WGS sequence"/>
</dbReference>
<keyword evidence="3" id="KW-1185">Reference proteome</keyword>